<evidence type="ECO:0000259" key="3">
    <source>
        <dbReference type="Pfam" id="PF13460"/>
    </source>
</evidence>
<evidence type="ECO:0000313" key="5">
    <source>
        <dbReference type="Proteomes" id="UP000028488"/>
    </source>
</evidence>
<dbReference type="Gene3D" id="3.40.50.720">
    <property type="entry name" value="NAD(P)-binding Rossmann-like Domain"/>
    <property type="match status" value="1"/>
</dbReference>
<reference evidence="4 5" key="1">
    <citation type="submission" date="2014-07" db="EMBL/GenBank/DDBJ databases">
        <title>Genome Sequence of Rhodococcus opacus Strain R7, a Biodegrader of Mono- and Polycyclic Aromatic Hydrocarbons.</title>
        <authorList>
            <person name="Di Gennaro P."/>
            <person name="Zampolli J."/>
            <person name="Presti I."/>
            <person name="Cappelletti M."/>
            <person name="D'Ursi P."/>
            <person name="Orro A."/>
            <person name="Mezzelani A."/>
            <person name="Milanesi L."/>
        </authorList>
    </citation>
    <scope>NUCLEOTIDE SEQUENCE [LARGE SCALE GENOMIC DNA]</scope>
    <source>
        <strain evidence="4 5">R7</strain>
    </source>
</reference>
<dbReference type="Pfam" id="PF13460">
    <property type="entry name" value="NAD_binding_10"/>
    <property type="match status" value="1"/>
</dbReference>
<dbReference type="eggNOG" id="COG0702">
    <property type="taxonomic scope" value="Bacteria"/>
</dbReference>
<keyword evidence="1" id="KW-0602">Photosynthesis</keyword>
<feature type="domain" description="NAD(P)-binding" evidence="3">
    <location>
        <begin position="8"/>
        <end position="181"/>
    </location>
</feature>
<dbReference type="RefSeq" id="WP_128638984.1">
    <property type="nucleotide sequence ID" value="NZ_CP008947.1"/>
</dbReference>
<dbReference type="InterPro" id="IPR036291">
    <property type="entry name" value="NAD(P)-bd_dom_sf"/>
</dbReference>
<dbReference type="AlphaFoldDB" id="A0A076EE64"/>
<dbReference type="InterPro" id="IPR016040">
    <property type="entry name" value="NAD(P)-bd_dom"/>
</dbReference>
<evidence type="ECO:0000256" key="1">
    <source>
        <dbReference type="ARBA" id="ARBA00022531"/>
    </source>
</evidence>
<accession>A0A076EE64</accession>
<protein>
    <submittedName>
        <fullName evidence="4">Epimerase</fullName>
    </submittedName>
</protein>
<evidence type="ECO:0000313" key="4">
    <source>
        <dbReference type="EMBL" id="AII04605.1"/>
    </source>
</evidence>
<dbReference type="InterPro" id="IPR044256">
    <property type="entry name" value="HCF244-like"/>
</dbReference>
<proteinExistence type="predicted"/>
<organism evidence="4 5">
    <name type="scientific">Rhodococcus opacus</name>
    <name type="common">Nocardia opaca</name>
    <dbReference type="NCBI Taxonomy" id="37919"/>
    <lineage>
        <taxon>Bacteria</taxon>
        <taxon>Bacillati</taxon>
        <taxon>Actinomycetota</taxon>
        <taxon>Actinomycetes</taxon>
        <taxon>Mycobacteriales</taxon>
        <taxon>Nocardiaceae</taxon>
        <taxon>Rhodococcus</taxon>
    </lineage>
</organism>
<dbReference type="Proteomes" id="UP000028488">
    <property type="component" value="Chromosome"/>
</dbReference>
<gene>
    <name evidence="4" type="ORF">EP51_08350</name>
</gene>
<name>A0A076EE64_RHOOP</name>
<dbReference type="GO" id="GO:0015979">
    <property type="term" value="P:photosynthesis"/>
    <property type="evidence" value="ECO:0007669"/>
    <property type="project" value="UniProtKB-KW"/>
</dbReference>
<dbReference type="PANTHER" id="PTHR47128">
    <property type="match status" value="1"/>
</dbReference>
<dbReference type="SUPFAM" id="SSF51735">
    <property type="entry name" value="NAD(P)-binding Rossmann-fold domains"/>
    <property type="match status" value="1"/>
</dbReference>
<keyword evidence="2" id="KW-0604">Photosystem II</keyword>
<dbReference type="GO" id="GO:0009523">
    <property type="term" value="C:photosystem II"/>
    <property type="evidence" value="ECO:0007669"/>
    <property type="project" value="UniProtKB-KW"/>
</dbReference>
<evidence type="ECO:0000256" key="2">
    <source>
        <dbReference type="ARBA" id="ARBA00023276"/>
    </source>
</evidence>
<dbReference type="EMBL" id="CP008947">
    <property type="protein sequence ID" value="AII04605.1"/>
    <property type="molecule type" value="Genomic_DNA"/>
</dbReference>
<sequence>MVQALVAGGTGTAGRQVVKEFLARGHSVRVLTRHGGAPGSEIAHFHGDLVTGDGLAEALDGVDVLVDTTDGKTRGTRAVLEKGAENLLATADGAGVGRAVLLSIVNVDQAEFPYYQAKRKQERVYEGAAMATTIVRSTQFHDFIPMIAKPASRAGLIPAFSKTSFQTIDTRDVATALVDAALAAEPAPEGPITIGGPEVRTARDMTTAWKKATGTHGFVVNVPLPGALGQFFRDGSNLVPDNRFGTITFDRWLADSANAGR</sequence>
<dbReference type="PANTHER" id="PTHR47128:SF2">
    <property type="entry name" value="PROTEIN HIGH CHLOROPHYLL FLUORESCENCE PHENOTYPE 244, CHLOROPLASTIC"/>
    <property type="match status" value="1"/>
</dbReference>